<feature type="transmembrane region" description="Helical" evidence="7">
    <location>
        <begin position="738"/>
        <end position="762"/>
    </location>
</feature>
<feature type="transmembrane region" description="Helical" evidence="7">
    <location>
        <begin position="372"/>
        <end position="392"/>
    </location>
</feature>
<feature type="domain" description="ABC3 transporter permease C-terminal" evidence="8">
    <location>
        <begin position="266"/>
        <end position="395"/>
    </location>
</feature>
<evidence type="ECO:0000313" key="11">
    <source>
        <dbReference type="Proteomes" id="UP000066284"/>
    </source>
</evidence>
<keyword evidence="3" id="KW-1003">Cell membrane</keyword>
<feature type="domain" description="ABC3 transporter permease C-terminal" evidence="8">
    <location>
        <begin position="747"/>
        <end position="863"/>
    </location>
</feature>
<evidence type="ECO:0000256" key="5">
    <source>
        <dbReference type="ARBA" id="ARBA00022989"/>
    </source>
</evidence>
<dbReference type="GO" id="GO:0098797">
    <property type="term" value="C:plasma membrane protein complex"/>
    <property type="evidence" value="ECO:0007669"/>
    <property type="project" value="TreeGrafter"/>
</dbReference>
<dbReference type="Proteomes" id="UP000066284">
    <property type="component" value="Chromosome 1"/>
</dbReference>
<dbReference type="InterPro" id="IPR051447">
    <property type="entry name" value="Lipoprotein-release_system"/>
</dbReference>
<comment type="subcellular location">
    <subcellularLocation>
        <location evidence="1">Cell membrane</location>
        <topology evidence="1">Multi-pass membrane protein</topology>
    </subcellularLocation>
</comment>
<feature type="domain" description="MacB-like periplasmic core" evidence="9">
    <location>
        <begin position="26"/>
        <end position="235"/>
    </location>
</feature>
<organism evidence="10 11">
    <name type="scientific">Candidatus Nitrospira inopinata</name>
    <dbReference type="NCBI Taxonomy" id="1715989"/>
    <lineage>
        <taxon>Bacteria</taxon>
        <taxon>Pseudomonadati</taxon>
        <taxon>Nitrospirota</taxon>
        <taxon>Nitrospiria</taxon>
        <taxon>Nitrospirales</taxon>
        <taxon>Nitrospiraceae</taxon>
        <taxon>Nitrospira</taxon>
    </lineage>
</organism>
<evidence type="ECO:0000256" key="7">
    <source>
        <dbReference type="SAM" id="Phobius"/>
    </source>
</evidence>
<dbReference type="PANTHER" id="PTHR30489">
    <property type="entry name" value="LIPOPROTEIN-RELEASING SYSTEM TRANSMEMBRANE PROTEIN LOLE"/>
    <property type="match status" value="1"/>
</dbReference>
<keyword evidence="6 7" id="KW-0472">Membrane</keyword>
<dbReference type="AlphaFoldDB" id="A0A0S4KUI2"/>
<name>A0A0S4KUI2_9BACT</name>
<gene>
    <name evidence="10" type="ORF">NITINOP_2761</name>
</gene>
<evidence type="ECO:0000256" key="2">
    <source>
        <dbReference type="ARBA" id="ARBA00005236"/>
    </source>
</evidence>
<protein>
    <submittedName>
        <fullName evidence="10">Putative ABC transporter, permease component</fullName>
    </submittedName>
</protein>
<feature type="transmembrane region" description="Helical" evidence="7">
    <location>
        <begin position="413"/>
        <end position="432"/>
    </location>
</feature>
<keyword evidence="11" id="KW-1185">Reference proteome</keyword>
<reference evidence="11" key="1">
    <citation type="submission" date="2015-09" db="EMBL/GenBank/DDBJ databases">
        <authorList>
            <person name="Daims H."/>
        </authorList>
    </citation>
    <scope>NUCLEOTIDE SEQUENCE [LARGE SCALE GENOMIC DNA]</scope>
</reference>
<evidence type="ECO:0000256" key="1">
    <source>
        <dbReference type="ARBA" id="ARBA00004651"/>
    </source>
</evidence>
<evidence type="ECO:0000256" key="3">
    <source>
        <dbReference type="ARBA" id="ARBA00022475"/>
    </source>
</evidence>
<dbReference type="GO" id="GO:0044874">
    <property type="term" value="P:lipoprotein localization to outer membrane"/>
    <property type="evidence" value="ECO:0007669"/>
    <property type="project" value="TreeGrafter"/>
</dbReference>
<feature type="transmembrane region" description="Helical" evidence="7">
    <location>
        <begin position="266"/>
        <end position="288"/>
    </location>
</feature>
<dbReference type="STRING" id="1715989.NITINOP_2761"/>
<dbReference type="OrthoDB" id="9780560at2"/>
<dbReference type="Pfam" id="PF02687">
    <property type="entry name" value="FtsX"/>
    <property type="match status" value="2"/>
</dbReference>
<feature type="domain" description="MacB-like periplasmic core" evidence="9">
    <location>
        <begin position="500"/>
        <end position="706"/>
    </location>
</feature>
<evidence type="ECO:0000313" key="10">
    <source>
        <dbReference type="EMBL" id="CUQ67733.1"/>
    </source>
</evidence>
<feature type="transmembrane region" description="Helical" evidence="7">
    <location>
        <begin position="444"/>
        <end position="465"/>
    </location>
</feature>
<keyword evidence="4 7" id="KW-0812">Transmembrane</keyword>
<feature type="transmembrane region" description="Helical" evidence="7">
    <location>
        <begin position="501"/>
        <end position="521"/>
    </location>
</feature>
<feature type="transmembrane region" description="Helical" evidence="7">
    <location>
        <begin position="831"/>
        <end position="854"/>
    </location>
</feature>
<accession>A0A0S4KUI2</accession>
<evidence type="ECO:0000259" key="9">
    <source>
        <dbReference type="Pfam" id="PF12704"/>
    </source>
</evidence>
<keyword evidence="5 7" id="KW-1133">Transmembrane helix</keyword>
<proteinExistence type="inferred from homology"/>
<dbReference type="InterPro" id="IPR003838">
    <property type="entry name" value="ABC3_permease_C"/>
</dbReference>
<feature type="transmembrane region" description="Helical" evidence="7">
    <location>
        <begin position="795"/>
        <end position="819"/>
    </location>
</feature>
<dbReference type="PANTHER" id="PTHR30489:SF0">
    <property type="entry name" value="LIPOPROTEIN-RELEASING SYSTEM TRANSMEMBRANE PROTEIN LOLE"/>
    <property type="match status" value="1"/>
</dbReference>
<dbReference type="InterPro" id="IPR025857">
    <property type="entry name" value="MacB_PCD"/>
</dbReference>
<dbReference type="Pfam" id="PF12704">
    <property type="entry name" value="MacB_PCD"/>
    <property type="match status" value="2"/>
</dbReference>
<comment type="similarity">
    <text evidence="2">Belongs to the ABC-4 integral membrane protein family. LolC/E subfamily.</text>
</comment>
<evidence type="ECO:0000259" key="8">
    <source>
        <dbReference type="Pfam" id="PF02687"/>
    </source>
</evidence>
<dbReference type="KEGG" id="nio:NITINOP_2761"/>
<evidence type="ECO:0000256" key="4">
    <source>
        <dbReference type="ARBA" id="ARBA00022692"/>
    </source>
</evidence>
<dbReference type="EMBL" id="LN885086">
    <property type="protein sequence ID" value="CUQ67733.1"/>
    <property type="molecule type" value="Genomic_DNA"/>
</dbReference>
<feature type="transmembrane region" description="Helical" evidence="7">
    <location>
        <begin position="309"/>
        <end position="334"/>
    </location>
</feature>
<evidence type="ECO:0000256" key="6">
    <source>
        <dbReference type="ARBA" id="ARBA00023136"/>
    </source>
</evidence>
<sequence>MMAAVSFLKVLRLILAAQVFQRPLRTGLTVIGVALGVSASVAVRTANVDVLRSFEQAVLTVAGPTTLEISGGELGLDERIITTIRNVPGVLSSAPVILQTAVITRGDRQEAVQVLGLDLLAEVESRGFHLRQSADRRLEAMLDPNTILLGKGLASEWGVSVGETIDLQVGPGLTACKIVGLLEDATDRTALWSRLAVMDIAAAQVTFGMVGRLDRIDLVTEKDRDVEEVAQAVRAIVPPTVTVERPSSRTAQVDHMMRAFRLNVTVLSWVGLLVGMFLIYNTMAFAVAQRRREIGIYRAIGMTQARVAGLFLSEAAVLGLAGGLIGSAAGFLLARELVKLLGRTISDLYVPVGVGNSLALESDWLWRLASEGILVGCAVSMIGSVGPSMNAARTAPVRALAPGDYEAGQRLRVGSLGMGGFILLVIAGVLSTADPIDGVPVPGYASTLCLLAGLSCMAPVCVTGWRRGIRQPGLQSTMGGIIRAIAIDHASRNPGRNGVSISALMVGLSIMIGVLVMIKSFRNTVEVWVSETVMADVIVAPSLWLRGTEAGSTGRSLPGSWAEILSSIPGVAEVDTYRDVRVTVQGRRAAIVSRDLRIHARMSRYWVRHGDSADRLVHAADIDGVLVSEILADQLGIREGDSLELVTPEGARRFPVVAVFYDYATDGGKVLMDRRLYQSLWRDDLVTVFPVYLDRGADLDLVRERMAVRLSEIGGRLPPLLISNAELRKEVLEIFDRTFLLTYVLEAIAVVIAMLGIVNTLVTSVLERRREFATLRAIGAGERQIGQLVLWEATYLGLIGIGLGLVGGGALAVLLIEVINKQSFGWTIHMIVPLGGILQAVGLAAAATLMAGYFPSRWAARQSIVEGLREE</sequence>